<keyword evidence="1" id="KW-0812">Transmembrane</keyword>
<evidence type="ECO:0000256" key="1">
    <source>
        <dbReference type="SAM" id="Phobius"/>
    </source>
</evidence>
<feature type="transmembrane region" description="Helical" evidence="1">
    <location>
        <begin position="142"/>
        <end position="160"/>
    </location>
</feature>
<keyword evidence="1" id="KW-1133">Transmembrane helix</keyword>
<gene>
    <name evidence="2" type="ORF">LCGC14_0004030</name>
</gene>
<feature type="transmembrane region" description="Helical" evidence="1">
    <location>
        <begin position="210"/>
        <end position="238"/>
    </location>
</feature>
<proteinExistence type="predicted"/>
<organism evidence="2">
    <name type="scientific">marine sediment metagenome</name>
    <dbReference type="NCBI Taxonomy" id="412755"/>
    <lineage>
        <taxon>unclassified sequences</taxon>
        <taxon>metagenomes</taxon>
        <taxon>ecological metagenomes</taxon>
    </lineage>
</organism>
<feature type="transmembrane region" description="Helical" evidence="1">
    <location>
        <begin position="32"/>
        <end position="50"/>
    </location>
</feature>
<dbReference type="InterPro" id="IPR006747">
    <property type="entry name" value="DUF599"/>
</dbReference>
<dbReference type="EMBL" id="LAZR01000001">
    <property type="protein sequence ID" value="KKO12392.1"/>
    <property type="molecule type" value="Genomic_DNA"/>
</dbReference>
<dbReference type="PANTHER" id="PTHR31881">
    <property type="match status" value="1"/>
</dbReference>
<sequence>MPPVVYCQRCKCLSDDRFMIPSTLTYLQENQLNVLALIFFLGCFRGYLYYTSLRAVDTPCLAYAMHRFRKQWIRMALTRENRIADTNIVANLERNVSFFASASLLVLAGLVTLLNSSDAVMGMLADFPFSDQSTRGEWEVKVMLLMFLFVYAFFKFTWSLRQYGLVSVMIGGAPELKLLPTEEEMARHVDSISKMSSKASGNFNNGLRSYYFSMAALSWFVNAWFFIALSAFVVFVLYRREFKSDTLGIMMEDLPDA</sequence>
<dbReference type="PANTHER" id="PTHR31881:SF6">
    <property type="entry name" value="OS09G0494600 PROTEIN"/>
    <property type="match status" value="1"/>
</dbReference>
<comment type="caution">
    <text evidence="2">The sequence shown here is derived from an EMBL/GenBank/DDBJ whole genome shotgun (WGS) entry which is preliminary data.</text>
</comment>
<protein>
    <recommendedName>
        <fullName evidence="3">DUF599 domain-containing protein</fullName>
    </recommendedName>
</protein>
<accession>A0A0F9YJG0</accession>
<feature type="transmembrane region" description="Helical" evidence="1">
    <location>
        <begin position="96"/>
        <end position="114"/>
    </location>
</feature>
<name>A0A0F9YJG0_9ZZZZ</name>
<keyword evidence="1" id="KW-0472">Membrane</keyword>
<dbReference type="AlphaFoldDB" id="A0A0F9YJG0"/>
<evidence type="ECO:0000313" key="2">
    <source>
        <dbReference type="EMBL" id="KKO12392.1"/>
    </source>
</evidence>
<evidence type="ECO:0008006" key="3">
    <source>
        <dbReference type="Google" id="ProtNLM"/>
    </source>
</evidence>
<reference evidence="2" key="1">
    <citation type="journal article" date="2015" name="Nature">
        <title>Complex archaea that bridge the gap between prokaryotes and eukaryotes.</title>
        <authorList>
            <person name="Spang A."/>
            <person name="Saw J.H."/>
            <person name="Jorgensen S.L."/>
            <person name="Zaremba-Niedzwiedzka K."/>
            <person name="Martijn J."/>
            <person name="Lind A.E."/>
            <person name="van Eijk R."/>
            <person name="Schleper C."/>
            <person name="Guy L."/>
            <person name="Ettema T.J."/>
        </authorList>
    </citation>
    <scope>NUCLEOTIDE SEQUENCE</scope>
</reference>
<dbReference type="Pfam" id="PF04654">
    <property type="entry name" value="DUF599"/>
    <property type="match status" value="1"/>
</dbReference>